<keyword evidence="2" id="KW-1185">Reference proteome</keyword>
<dbReference type="STRING" id="1134435.AC731_017360"/>
<sequence>MSDIIKNGRVHADEWTVLRLAEGDEAATIALPAGRVIVPLAVWQARREELLPKAEAGVLGVWLAGNENPAALTADLSALPLVAVDFPKFADGRGYSIATLLRTRLGYGGELRAIGNVLRDQFFFLLRCGFSVLQPQEGKYTPAQLDAALASLNDFSEPYQAAVDRPEPLFRRQSRRPLQGEAA</sequence>
<dbReference type="InterPro" id="IPR008318">
    <property type="entry name" value="UCP030820"/>
</dbReference>
<organism evidence="1 2">
    <name type="scientific">Thauera humireducens</name>
    <dbReference type="NCBI Taxonomy" id="1134435"/>
    <lineage>
        <taxon>Bacteria</taxon>
        <taxon>Pseudomonadati</taxon>
        <taxon>Pseudomonadota</taxon>
        <taxon>Betaproteobacteria</taxon>
        <taxon>Rhodocyclales</taxon>
        <taxon>Zoogloeaceae</taxon>
        <taxon>Thauera</taxon>
    </lineage>
</organism>
<evidence type="ECO:0000313" key="2">
    <source>
        <dbReference type="Proteomes" id="UP000036902"/>
    </source>
</evidence>
<gene>
    <name evidence="1" type="ORF">AC731_017360</name>
</gene>
<dbReference type="Proteomes" id="UP000036902">
    <property type="component" value="Chromosome"/>
</dbReference>
<protein>
    <submittedName>
        <fullName evidence="1">Oxidoreductase</fullName>
    </submittedName>
</protein>
<accession>A0A127KA61</accession>
<name>A0A127KA61_9RHOO</name>
<evidence type="ECO:0000313" key="1">
    <source>
        <dbReference type="EMBL" id="AMO38554.1"/>
    </source>
</evidence>
<dbReference type="EMBL" id="CP014646">
    <property type="protein sequence ID" value="AMO38554.1"/>
    <property type="molecule type" value="Genomic_DNA"/>
</dbReference>
<dbReference type="AlphaFoldDB" id="A0A127KA61"/>
<dbReference type="RefSeq" id="WP_048708024.1">
    <property type="nucleotide sequence ID" value="NZ_CP014646.1"/>
</dbReference>
<dbReference type="PIRSF" id="PIRSF030820">
    <property type="entry name" value="UCP030820"/>
    <property type="match status" value="1"/>
</dbReference>
<dbReference type="Pfam" id="PF06073">
    <property type="entry name" value="DUF934"/>
    <property type="match status" value="1"/>
</dbReference>
<dbReference type="KEGG" id="thu:AC731_017360"/>
<proteinExistence type="predicted"/>
<reference evidence="2" key="1">
    <citation type="submission" date="2016-03" db="EMBL/GenBank/DDBJ databases">
        <authorList>
            <person name="Ma C."/>
            <person name="Zhou S."/>
            <person name="Yang G."/>
        </authorList>
    </citation>
    <scope>NUCLEOTIDE SEQUENCE [LARGE SCALE GENOMIC DNA]</scope>
    <source>
        <strain evidence="2">SgZ-1</strain>
    </source>
</reference>